<evidence type="ECO:0000313" key="1">
    <source>
        <dbReference type="EMBL" id="KAI0092489.1"/>
    </source>
</evidence>
<gene>
    <name evidence="1" type="ORF">BDY19DRAFT_486899</name>
</gene>
<name>A0ACB8UE32_9APHY</name>
<reference evidence="1" key="1">
    <citation type="journal article" date="2021" name="Environ. Microbiol.">
        <title>Gene family expansions and transcriptome signatures uncover fungal adaptations to wood decay.</title>
        <authorList>
            <person name="Hage H."/>
            <person name="Miyauchi S."/>
            <person name="Viragh M."/>
            <person name="Drula E."/>
            <person name="Min B."/>
            <person name="Chaduli D."/>
            <person name="Navarro D."/>
            <person name="Favel A."/>
            <person name="Norest M."/>
            <person name="Lesage-Meessen L."/>
            <person name="Balint B."/>
            <person name="Merenyi Z."/>
            <person name="de Eugenio L."/>
            <person name="Morin E."/>
            <person name="Martinez A.T."/>
            <person name="Baldrian P."/>
            <person name="Stursova M."/>
            <person name="Martinez M.J."/>
            <person name="Novotny C."/>
            <person name="Magnuson J.K."/>
            <person name="Spatafora J.W."/>
            <person name="Maurice S."/>
            <person name="Pangilinan J."/>
            <person name="Andreopoulos W."/>
            <person name="LaButti K."/>
            <person name="Hundley H."/>
            <person name="Na H."/>
            <person name="Kuo A."/>
            <person name="Barry K."/>
            <person name="Lipzen A."/>
            <person name="Henrissat B."/>
            <person name="Riley R."/>
            <person name="Ahrendt S."/>
            <person name="Nagy L.G."/>
            <person name="Grigoriev I.V."/>
            <person name="Martin F."/>
            <person name="Rosso M.N."/>
        </authorList>
    </citation>
    <scope>NUCLEOTIDE SEQUENCE</scope>
    <source>
        <strain evidence="1">CBS 384.51</strain>
    </source>
</reference>
<dbReference type="EMBL" id="MU274903">
    <property type="protein sequence ID" value="KAI0092489.1"/>
    <property type="molecule type" value="Genomic_DNA"/>
</dbReference>
<keyword evidence="2" id="KW-1185">Reference proteome</keyword>
<proteinExistence type="predicted"/>
<comment type="caution">
    <text evidence="1">The sequence shown here is derived from an EMBL/GenBank/DDBJ whole genome shotgun (WGS) entry which is preliminary data.</text>
</comment>
<sequence>MLNSNSKKCRQLIGSLGAVAETMRNCATIAEQFAQLISPIPYHPALALPNGPIQHMQPPPSIETPGVKRKREAEEKKKRKTKPRDPNAPKRPPSSYLLFQNEVRQQLKAKHPDVPNNELLNLIAKAWGEMPKEEKDEYESRQKVAKDVYLAEKAAYETSQKGDGSVVPTLPAVVPVLPPVSVPVPTEEMKVPSEPAVTSTDESSDDEQQSGTSSDSDEEEEEAPQPATKKAKQPSSAAATAVKQAAKKEKKSKKSSA</sequence>
<evidence type="ECO:0000313" key="2">
    <source>
        <dbReference type="Proteomes" id="UP001055072"/>
    </source>
</evidence>
<protein>
    <submittedName>
        <fullName evidence="1">High mobility group box domain-containing protein</fullName>
    </submittedName>
</protein>
<dbReference type="Proteomes" id="UP001055072">
    <property type="component" value="Unassembled WGS sequence"/>
</dbReference>
<organism evidence="1 2">
    <name type="scientific">Irpex rosettiformis</name>
    <dbReference type="NCBI Taxonomy" id="378272"/>
    <lineage>
        <taxon>Eukaryota</taxon>
        <taxon>Fungi</taxon>
        <taxon>Dikarya</taxon>
        <taxon>Basidiomycota</taxon>
        <taxon>Agaricomycotina</taxon>
        <taxon>Agaricomycetes</taxon>
        <taxon>Polyporales</taxon>
        <taxon>Irpicaceae</taxon>
        <taxon>Irpex</taxon>
    </lineage>
</organism>
<accession>A0ACB8UE32</accession>